<feature type="compositionally biased region" description="Polar residues" evidence="1">
    <location>
        <begin position="161"/>
        <end position="171"/>
    </location>
</feature>
<feature type="domain" description="Reverse transcriptase" evidence="2">
    <location>
        <begin position="432"/>
        <end position="513"/>
    </location>
</feature>
<dbReference type="InterPro" id="IPR000477">
    <property type="entry name" value="RT_dom"/>
</dbReference>
<proteinExistence type="predicted"/>
<evidence type="ECO:0000259" key="2">
    <source>
        <dbReference type="Pfam" id="PF00078"/>
    </source>
</evidence>
<dbReference type="PANTHER" id="PTHR31635:SF196">
    <property type="entry name" value="REVERSE TRANSCRIPTASE DOMAIN-CONTAINING PROTEIN-RELATED"/>
    <property type="match status" value="1"/>
</dbReference>
<sequence>MDLDWCDFVVHVHDLPLSKMNLGVATTIGNHLLRAIPSRQNQNKVEASLDRGSGPPKQQMSGERMGKDIFGGFESVIRSKDRVEEKRTMAAGSTDNSMRPYGQSPSCDDGRGRDSNLEFAARRSGPIGRPQGRGRRARELVAESSRKGALGIHIIDDAAATHSSKTRQLVNEESDELSSHSHGSHEYPRLELSGAGVPLDSSLARRTSEEFKPYFGFYLRNQAISKEIRDSDGVSKRFIDTSKRYASSYCNGKGWSLVIFVTIFVGSMSECWLFGRDILPQNPRTNWEGLKSTLEEWLAREEMLWKQRGKVEWLHERDRNTTFCHAQASARCKRNSIKSLRSESGDLSADRSFIQDTILRHFTKMFQSSCPDQSVMDEVIATISPRVTREMNDMLLQPFSSEEVKRVLDQMYPYKSPGLDVLISKCDNPGSINDFRPISLCNVKYKLASKAIANRIKLLINVIISVSQSAFVPGRLISDNVLMAYKLNHYLAHKRWGSVGHAALKLDISKAYDLAE</sequence>
<evidence type="ECO:0000256" key="1">
    <source>
        <dbReference type="SAM" id="MobiDB-lite"/>
    </source>
</evidence>
<feature type="region of interest" description="Disordered" evidence="1">
    <location>
        <begin position="39"/>
        <end position="65"/>
    </location>
</feature>
<dbReference type="AlphaFoldDB" id="A0AAW2Q3D8"/>
<organism evidence="3">
    <name type="scientific">Sesamum calycinum</name>
    <dbReference type="NCBI Taxonomy" id="2727403"/>
    <lineage>
        <taxon>Eukaryota</taxon>
        <taxon>Viridiplantae</taxon>
        <taxon>Streptophyta</taxon>
        <taxon>Embryophyta</taxon>
        <taxon>Tracheophyta</taxon>
        <taxon>Spermatophyta</taxon>
        <taxon>Magnoliopsida</taxon>
        <taxon>eudicotyledons</taxon>
        <taxon>Gunneridae</taxon>
        <taxon>Pentapetalae</taxon>
        <taxon>asterids</taxon>
        <taxon>lamiids</taxon>
        <taxon>Lamiales</taxon>
        <taxon>Pedaliaceae</taxon>
        <taxon>Sesamum</taxon>
    </lineage>
</organism>
<feature type="compositionally biased region" description="Basic and acidic residues" evidence="1">
    <location>
        <begin position="177"/>
        <end position="189"/>
    </location>
</feature>
<feature type="region of interest" description="Disordered" evidence="1">
    <location>
        <begin position="161"/>
        <end position="191"/>
    </location>
</feature>
<evidence type="ECO:0000313" key="3">
    <source>
        <dbReference type="EMBL" id="KAL0362330.1"/>
    </source>
</evidence>
<name>A0AAW2Q3D8_9LAMI</name>
<accession>A0AAW2Q3D8</accession>
<comment type="caution">
    <text evidence="3">The sequence shown here is derived from an EMBL/GenBank/DDBJ whole genome shotgun (WGS) entry which is preliminary data.</text>
</comment>
<reference evidence="3" key="2">
    <citation type="journal article" date="2024" name="Plant">
        <title>Genomic evolution and insights into agronomic trait innovations of Sesamum species.</title>
        <authorList>
            <person name="Miao H."/>
            <person name="Wang L."/>
            <person name="Qu L."/>
            <person name="Liu H."/>
            <person name="Sun Y."/>
            <person name="Le M."/>
            <person name="Wang Q."/>
            <person name="Wei S."/>
            <person name="Zheng Y."/>
            <person name="Lin W."/>
            <person name="Duan Y."/>
            <person name="Cao H."/>
            <person name="Xiong S."/>
            <person name="Wang X."/>
            <person name="Wei L."/>
            <person name="Li C."/>
            <person name="Ma Q."/>
            <person name="Ju M."/>
            <person name="Zhao R."/>
            <person name="Li G."/>
            <person name="Mu C."/>
            <person name="Tian Q."/>
            <person name="Mei H."/>
            <person name="Zhang T."/>
            <person name="Gao T."/>
            <person name="Zhang H."/>
        </authorList>
    </citation>
    <scope>NUCLEOTIDE SEQUENCE</scope>
    <source>
        <strain evidence="3">KEN8</strain>
    </source>
</reference>
<dbReference type="EMBL" id="JACGWM010000007">
    <property type="protein sequence ID" value="KAL0362330.1"/>
    <property type="molecule type" value="Genomic_DNA"/>
</dbReference>
<gene>
    <name evidence="3" type="ORF">Scaly_1188200</name>
</gene>
<feature type="region of interest" description="Disordered" evidence="1">
    <location>
        <begin position="81"/>
        <end position="138"/>
    </location>
</feature>
<reference evidence="3" key="1">
    <citation type="submission" date="2020-06" db="EMBL/GenBank/DDBJ databases">
        <authorList>
            <person name="Li T."/>
            <person name="Hu X."/>
            <person name="Zhang T."/>
            <person name="Song X."/>
            <person name="Zhang H."/>
            <person name="Dai N."/>
            <person name="Sheng W."/>
            <person name="Hou X."/>
            <person name="Wei L."/>
        </authorList>
    </citation>
    <scope>NUCLEOTIDE SEQUENCE</scope>
    <source>
        <strain evidence="3">KEN8</strain>
        <tissue evidence="3">Leaf</tissue>
    </source>
</reference>
<dbReference type="PANTHER" id="PTHR31635">
    <property type="entry name" value="REVERSE TRANSCRIPTASE DOMAIN-CONTAINING PROTEIN-RELATED"/>
    <property type="match status" value="1"/>
</dbReference>
<protein>
    <recommendedName>
        <fullName evidence="2">Reverse transcriptase domain-containing protein</fullName>
    </recommendedName>
</protein>
<dbReference type="Pfam" id="PF00078">
    <property type="entry name" value="RVT_1"/>
    <property type="match status" value="1"/>
</dbReference>